<protein>
    <recommendedName>
        <fullName evidence="1">Glycosyltransferase 2-like domain-containing protein</fullName>
    </recommendedName>
</protein>
<proteinExistence type="predicted"/>
<dbReference type="RefSeq" id="WP_002641059.1">
    <property type="nucleotide sequence ID" value="NZ_CP019448.1"/>
</dbReference>
<dbReference type="CDD" id="cd00761">
    <property type="entry name" value="Glyco_tranf_GTA_type"/>
    <property type="match status" value="1"/>
</dbReference>
<dbReference type="Pfam" id="PF00535">
    <property type="entry name" value="Glycos_transf_2"/>
    <property type="match status" value="1"/>
</dbReference>
<accession>V9HDS2</accession>
<dbReference type="PANTHER" id="PTHR22916">
    <property type="entry name" value="GLYCOSYLTRANSFERASE"/>
    <property type="match status" value="1"/>
</dbReference>
<dbReference type="OrthoDB" id="8553932at2"/>
<dbReference type="KEGG" id="smur:BWP33_01910"/>
<dbReference type="STRING" id="641147.HMPREF9021_00134"/>
<comment type="caution">
    <text evidence="2">The sequence shown here is derived from an EMBL/GenBank/DDBJ whole genome shotgun (WGS) entry which is preliminary data.</text>
</comment>
<reference evidence="2 3" key="1">
    <citation type="submission" date="2010-03" db="EMBL/GenBank/DDBJ databases">
        <authorList>
            <consortium name="The Broad Institute Genome Sequencing Platform"/>
            <person name="Ward D."/>
            <person name="Earl A."/>
            <person name="Feldgarden M."/>
            <person name="Gevers D."/>
            <person name="Young S."/>
            <person name="Zeng Q."/>
            <person name="Koehrsen M."/>
            <person name="Alvarado L."/>
            <person name="Berlin A.M."/>
            <person name="Borenstein D."/>
            <person name="Chapman S.B."/>
            <person name="Chen Z."/>
            <person name="Engels R."/>
            <person name="Freedman E."/>
            <person name="Gellesch M."/>
            <person name="Goldberg J."/>
            <person name="Griggs A."/>
            <person name="Gujja S."/>
            <person name="Heilman E.R."/>
            <person name="Heiman D.I."/>
            <person name="Hepburn T.A."/>
            <person name="Howarth C."/>
            <person name="Jen D."/>
            <person name="Larson L."/>
            <person name="Mehta T."/>
            <person name="Park D."/>
            <person name="Pearson M."/>
            <person name="Richards J."/>
            <person name="Roberts A."/>
            <person name="Saif S."/>
            <person name="Shea T.D."/>
            <person name="Shenoy N."/>
            <person name="Sisk P."/>
            <person name="Stolte C."/>
            <person name="Sykes S.N."/>
            <person name="Walk T."/>
            <person name="White J."/>
            <person name="Yandava C."/>
            <person name="Izard J."/>
            <person name="Baranova O.V."/>
            <person name="Blanton J.M."/>
            <person name="Tanner A.C."/>
            <person name="Dewhirst F."/>
            <person name="Haas B."/>
            <person name="Nusbaum C."/>
            <person name="Birren B."/>
        </authorList>
    </citation>
    <scope>NUCLEOTIDE SEQUENCE [LARGE SCALE GENOMIC DNA]</scope>
    <source>
        <strain evidence="2 3">ATCC 29453</strain>
    </source>
</reference>
<evidence type="ECO:0000259" key="1">
    <source>
        <dbReference type="Pfam" id="PF00535"/>
    </source>
</evidence>
<organism evidence="2 3">
    <name type="scientific">Simonsiella muelleri ATCC 29453</name>
    <dbReference type="NCBI Taxonomy" id="641147"/>
    <lineage>
        <taxon>Bacteria</taxon>
        <taxon>Pseudomonadati</taxon>
        <taxon>Pseudomonadota</taxon>
        <taxon>Betaproteobacteria</taxon>
        <taxon>Neisseriales</taxon>
        <taxon>Neisseriaceae</taxon>
        <taxon>Simonsiella</taxon>
    </lineage>
</organism>
<dbReference type="Gene3D" id="3.90.550.10">
    <property type="entry name" value="Spore Coat Polysaccharide Biosynthesis Protein SpsA, Chain A"/>
    <property type="match status" value="1"/>
</dbReference>
<dbReference type="eggNOG" id="COG0463">
    <property type="taxonomic scope" value="Bacteria"/>
</dbReference>
<dbReference type="GO" id="GO:0016758">
    <property type="term" value="F:hexosyltransferase activity"/>
    <property type="evidence" value="ECO:0007669"/>
    <property type="project" value="UniProtKB-ARBA"/>
</dbReference>
<dbReference type="AlphaFoldDB" id="V9HDS2"/>
<sequence length="323" mass="38097">MMTATLSIIIPCYNVEDYVQAALQSILDNTSKKYHNRLQLLIINDGSTDQTWDKIQEWLINLDNLSISYQLINQPNAGLSAARNAGMAQATGNYWLFLDSDDIFINQAIDKIINILDEHAPDIVEFDTTKFTKNTFENQTMYANYFAKIAHLDFTRHRLAAFEENRWYVWTRCYHRKLFENQEFESGKLFEDMMTIPYCYLAATNIFKLPESLIGYRQRATSILATLSHRHLSDLYWGVEKAIAAEKNYPTFKTELTVLQLKNWRLIVAESIKIFLRTHKLAYLRHVQNFRTQMRQKHQRDFGWQLCYFGSIMIKRLLKKPLY</sequence>
<name>V9HDS2_9NEIS</name>
<evidence type="ECO:0000313" key="2">
    <source>
        <dbReference type="EMBL" id="EFG31737.1"/>
    </source>
</evidence>
<keyword evidence="3" id="KW-1185">Reference proteome</keyword>
<evidence type="ECO:0000313" key="3">
    <source>
        <dbReference type="Proteomes" id="UP000017813"/>
    </source>
</evidence>
<dbReference type="HOGENOM" id="CLU_025996_25_1_4"/>
<dbReference type="SUPFAM" id="SSF53448">
    <property type="entry name" value="Nucleotide-diphospho-sugar transferases"/>
    <property type="match status" value="1"/>
</dbReference>
<gene>
    <name evidence="2" type="ORF">HMPREF9021_00134</name>
</gene>
<reference evidence="2 3" key="2">
    <citation type="submission" date="2011-10" db="EMBL/GenBank/DDBJ databases">
        <title>The Genome Sequence of Simonsiella muelleri ATCC 29453.</title>
        <authorList>
            <consortium name="The Broad Institute Genome Sequencing Platform"/>
            <consortium name="The Broad Institute Genome Sequencing Center for Infectious Disease"/>
            <person name="Earl A."/>
            <person name="Ward D."/>
            <person name="Feldgarden M."/>
            <person name="Gevers D."/>
            <person name="Izard J."/>
            <person name="Baranova O.V."/>
            <person name="Blanton J.M."/>
            <person name="Tanner A.C."/>
            <person name="Dewhirst F."/>
            <person name="Young S.K."/>
            <person name="Zeng Q."/>
            <person name="Gargeya S."/>
            <person name="Fitzgerald M."/>
            <person name="Haas B."/>
            <person name="Abouelleil A."/>
            <person name="Alvarado L."/>
            <person name="Arachchi H.M."/>
            <person name="Berlin A."/>
            <person name="Brown A."/>
            <person name="Chapman S.B."/>
            <person name="Chen Z."/>
            <person name="Dunbar C."/>
            <person name="Freedman E."/>
            <person name="Gearin G."/>
            <person name="Goldberg J."/>
            <person name="Griggs A."/>
            <person name="Gujja S."/>
            <person name="Heiman D."/>
            <person name="Howarth C."/>
            <person name="Larson L."/>
            <person name="Lui A."/>
            <person name="MacDonald P.J.P."/>
            <person name="Montmayeur A."/>
            <person name="Murphy C."/>
            <person name="Neiman D."/>
            <person name="Pearson M."/>
            <person name="Priest M."/>
            <person name="Roberts A."/>
            <person name="Saif S."/>
            <person name="Shea T."/>
            <person name="Shenoy N."/>
            <person name="Sisk P."/>
            <person name="Stolte C."/>
            <person name="Sykes S."/>
            <person name="Wortman J."/>
            <person name="Nusbaum C."/>
            <person name="Birren B."/>
        </authorList>
    </citation>
    <scope>NUCLEOTIDE SEQUENCE [LARGE SCALE GENOMIC DNA]</scope>
    <source>
        <strain evidence="2 3">ATCC 29453</strain>
    </source>
</reference>
<dbReference type="PANTHER" id="PTHR22916:SF3">
    <property type="entry name" value="UDP-GLCNAC:BETAGAL BETA-1,3-N-ACETYLGLUCOSAMINYLTRANSFERASE-LIKE PROTEIN 1"/>
    <property type="match status" value="1"/>
</dbReference>
<dbReference type="EMBL" id="ADCY02000002">
    <property type="protein sequence ID" value="EFG31737.1"/>
    <property type="molecule type" value="Genomic_DNA"/>
</dbReference>
<dbReference type="InterPro" id="IPR029044">
    <property type="entry name" value="Nucleotide-diphossugar_trans"/>
</dbReference>
<dbReference type="Proteomes" id="UP000017813">
    <property type="component" value="Unassembled WGS sequence"/>
</dbReference>
<dbReference type="InterPro" id="IPR001173">
    <property type="entry name" value="Glyco_trans_2-like"/>
</dbReference>
<feature type="domain" description="Glycosyltransferase 2-like" evidence="1">
    <location>
        <begin position="7"/>
        <end position="148"/>
    </location>
</feature>